<evidence type="ECO:0000256" key="5">
    <source>
        <dbReference type="ARBA" id="ARBA00023136"/>
    </source>
</evidence>
<keyword evidence="5" id="KW-0472">Membrane</keyword>
<dbReference type="PANTHER" id="PTHR47249">
    <property type="entry name" value="VACUOLAR PROTEIN 8"/>
    <property type="match status" value="1"/>
</dbReference>
<reference evidence="8" key="1">
    <citation type="submission" date="2020-05" db="EMBL/GenBank/DDBJ databases">
        <title>Mycena genomes resolve the evolution of fungal bioluminescence.</title>
        <authorList>
            <person name="Tsai I.J."/>
        </authorList>
    </citation>
    <scope>NUCLEOTIDE SEQUENCE</scope>
    <source>
        <strain evidence="8">CCC161011</strain>
    </source>
</reference>
<evidence type="ECO:0000256" key="7">
    <source>
        <dbReference type="ARBA" id="ARBA00026209"/>
    </source>
</evidence>
<dbReference type="PANTHER" id="PTHR47249:SF1">
    <property type="entry name" value="VACUOLAR PROTEIN 8"/>
    <property type="match status" value="1"/>
</dbReference>
<comment type="similarity">
    <text evidence="2">Belongs to the beta-catenin family.</text>
</comment>
<dbReference type="GO" id="GO:0043495">
    <property type="term" value="F:protein-membrane adaptor activity"/>
    <property type="evidence" value="ECO:0007669"/>
    <property type="project" value="InterPro"/>
</dbReference>
<evidence type="ECO:0000256" key="2">
    <source>
        <dbReference type="ARBA" id="ARBA00005462"/>
    </source>
</evidence>
<dbReference type="OrthoDB" id="7537227at2759"/>
<accession>A0A8H7D2D2</accession>
<dbReference type="Proteomes" id="UP000620124">
    <property type="component" value="Unassembled WGS sequence"/>
</dbReference>
<keyword evidence="9" id="KW-1185">Reference proteome</keyword>
<name>A0A8H7D2D2_9AGAR</name>
<evidence type="ECO:0000313" key="9">
    <source>
        <dbReference type="Proteomes" id="UP000620124"/>
    </source>
</evidence>
<comment type="caution">
    <text evidence="8">The sequence shown here is derived from an EMBL/GenBank/DDBJ whole genome shotgun (WGS) entry which is preliminary data.</text>
</comment>
<keyword evidence="4" id="KW-0677">Repeat</keyword>
<keyword evidence="3" id="KW-0926">Vacuole</keyword>
<dbReference type="GO" id="GO:0071562">
    <property type="term" value="P:nucleus-vacuole junction assembly"/>
    <property type="evidence" value="ECO:0007669"/>
    <property type="project" value="InterPro"/>
</dbReference>
<organism evidence="8 9">
    <name type="scientific">Mycena venus</name>
    <dbReference type="NCBI Taxonomy" id="2733690"/>
    <lineage>
        <taxon>Eukaryota</taxon>
        <taxon>Fungi</taxon>
        <taxon>Dikarya</taxon>
        <taxon>Basidiomycota</taxon>
        <taxon>Agaricomycotina</taxon>
        <taxon>Agaricomycetes</taxon>
        <taxon>Agaricomycetidae</taxon>
        <taxon>Agaricales</taxon>
        <taxon>Marasmiineae</taxon>
        <taxon>Mycenaceae</taxon>
        <taxon>Mycena</taxon>
    </lineage>
</organism>
<dbReference type="Gene3D" id="1.25.10.10">
    <property type="entry name" value="Leucine-rich Repeat Variant"/>
    <property type="match status" value="2"/>
</dbReference>
<protein>
    <recommendedName>
        <fullName evidence="7">Vacuolar protein 8</fullName>
    </recommendedName>
</protein>
<dbReference type="AlphaFoldDB" id="A0A8H7D2D2"/>
<dbReference type="SUPFAM" id="SSF48371">
    <property type="entry name" value="ARM repeat"/>
    <property type="match status" value="1"/>
</dbReference>
<sequence length="518" mass="57345">MSYLAHQESRVSLISWWSDSNPGLQGPTINLHTVAKPLMKWMYYRQAVDIIKKHRGRPLSVETLEIYSSYLPLNYVSWATKVAIWAELADRTTSQDDARAVVDSHIFPYLVQMLWSPDPGPRTTKIRTLFGEAVYALAQIARRTEGAQAIVEAKALNHVLKLLESPNPDIRGWSSQLVGRLASHELTALAIRELKVGERLMSLLQDDSQVVEWGTFALSQITERLDDAKAIIDIKAAGNILNLLESAGPNVQKWTCELVGTLADYESTAPAMWELNACEPLLSLLRTDNPQATEWAVGALSRIALGFDGAQTILNAKAMDRILILLESPIPKIREYTCVLVGHLATHESIAQTILKLKPCVRLVSLLEHAYTGVIQGAMDALCRIAKWEDGAQAVVDAMVMNYLPTSLESPDSGVRCWTCRLLGNLASHRYSAFAVQNLKPYARLVSLLRDPDHNTLDGAIFALDVISEWPVGAAALADIDCSALEELRDDRSVDLETQVQAHSILKNIARNKARLTT</sequence>
<dbReference type="SMART" id="SM00185">
    <property type="entry name" value="ARM"/>
    <property type="match status" value="7"/>
</dbReference>
<dbReference type="InterPro" id="IPR045156">
    <property type="entry name" value="Vac8"/>
</dbReference>
<proteinExistence type="inferred from homology"/>
<keyword evidence="6" id="KW-0449">Lipoprotein</keyword>
<evidence type="ECO:0000256" key="1">
    <source>
        <dbReference type="ARBA" id="ARBA00004592"/>
    </source>
</evidence>
<dbReference type="EMBL" id="JACAZI010000007">
    <property type="protein sequence ID" value="KAF7356892.1"/>
    <property type="molecule type" value="Genomic_DNA"/>
</dbReference>
<evidence type="ECO:0000256" key="3">
    <source>
        <dbReference type="ARBA" id="ARBA00022554"/>
    </source>
</evidence>
<dbReference type="InterPro" id="IPR000225">
    <property type="entry name" value="Armadillo"/>
</dbReference>
<dbReference type="InterPro" id="IPR011989">
    <property type="entry name" value="ARM-like"/>
</dbReference>
<dbReference type="InterPro" id="IPR016024">
    <property type="entry name" value="ARM-type_fold"/>
</dbReference>
<evidence type="ECO:0000256" key="4">
    <source>
        <dbReference type="ARBA" id="ARBA00022737"/>
    </source>
</evidence>
<dbReference type="GO" id="GO:0005774">
    <property type="term" value="C:vacuolar membrane"/>
    <property type="evidence" value="ECO:0007669"/>
    <property type="project" value="UniProtKB-SubCell"/>
</dbReference>
<comment type="subcellular location">
    <subcellularLocation>
        <location evidence="1">Vacuole membrane</location>
        <topology evidence="1">Lipid-anchor</topology>
    </subcellularLocation>
</comment>
<evidence type="ECO:0000256" key="6">
    <source>
        <dbReference type="ARBA" id="ARBA00023288"/>
    </source>
</evidence>
<gene>
    <name evidence="8" type="ORF">MVEN_01025000</name>
</gene>
<evidence type="ECO:0000313" key="8">
    <source>
        <dbReference type="EMBL" id="KAF7356892.1"/>
    </source>
</evidence>